<dbReference type="SUPFAM" id="SSF53335">
    <property type="entry name" value="S-adenosyl-L-methionine-dependent methyltransferases"/>
    <property type="match status" value="2"/>
</dbReference>
<dbReference type="PANTHER" id="PTHR23068">
    <property type="entry name" value="DNA CYTOSINE-5- -METHYLTRANSFERASE 3-RELATED"/>
    <property type="match status" value="1"/>
</dbReference>
<dbReference type="Gramene" id="KFK37620">
    <property type="protein sequence ID" value="KFK37620"/>
    <property type="gene ID" value="AALP_AA3G006800"/>
</dbReference>
<keyword evidence="7" id="KW-0238">DNA-binding</keyword>
<keyword evidence="6" id="KW-0677">Repeat</keyword>
<dbReference type="InterPro" id="IPR009060">
    <property type="entry name" value="UBA-like_sf"/>
</dbReference>
<keyword evidence="13" id="KW-1185">Reference proteome</keyword>
<dbReference type="PANTHER" id="PTHR23068:SF45">
    <property type="entry name" value="DNA (CYTOSINE-5)-METHYLTRANSFERASE DRM1"/>
    <property type="match status" value="1"/>
</dbReference>
<name>A0A087H668_ARAAL</name>
<evidence type="ECO:0000256" key="6">
    <source>
        <dbReference type="ARBA" id="ARBA00022737"/>
    </source>
</evidence>
<evidence type="ECO:0000256" key="8">
    <source>
        <dbReference type="ARBA" id="ARBA00023242"/>
    </source>
</evidence>
<dbReference type="InterPro" id="IPR029063">
    <property type="entry name" value="SAM-dependent_MTases_sf"/>
</dbReference>
<dbReference type="InterPro" id="IPR050390">
    <property type="entry name" value="C5-Methyltransferase"/>
</dbReference>
<feature type="region of interest" description="Disordered" evidence="9">
    <location>
        <begin position="223"/>
        <end position="242"/>
    </location>
</feature>
<organism evidence="12 13">
    <name type="scientific">Arabis alpina</name>
    <name type="common">Alpine rock-cress</name>
    <dbReference type="NCBI Taxonomy" id="50452"/>
    <lineage>
        <taxon>Eukaryota</taxon>
        <taxon>Viridiplantae</taxon>
        <taxon>Streptophyta</taxon>
        <taxon>Embryophyta</taxon>
        <taxon>Tracheophyta</taxon>
        <taxon>Spermatophyta</taxon>
        <taxon>Magnoliopsida</taxon>
        <taxon>eudicotyledons</taxon>
        <taxon>Gunneridae</taxon>
        <taxon>Pentapetalae</taxon>
        <taxon>rosids</taxon>
        <taxon>malvids</taxon>
        <taxon>Brassicales</taxon>
        <taxon>Brassicaceae</taxon>
        <taxon>Arabideae</taxon>
        <taxon>Arabis</taxon>
    </lineage>
</organism>
<dbReference type="GO" id="GO:0032259">
    <property type="term" value="P:methylation"/>
    <property type="evidence" value="ECO:0007669"/>
    <property type="project" value="UniProtKB-KW"/>
</dbReference>
<dbReference type="EC" id="2.1.1.37" evidence="2"/>
<dbReference type="Proteomes" id="UP000029120">
    <property type="component" value="Chromosome 3"/>
</dbReference>
<evidence type="ECO:0000256" key="5">
    <source>
        <dbReference type="ARBA" id="ARBA00022691"/>
    </source>
</evidence>
<evidence type="ECO:0000259" key="11">
    <source>
        <dbReference type="PROSITE" id="PS51680"/>
    </source>
</evidence>
<dbReference type="PROSITE" id="PS51680">
    <property type="entry name" value="SAM_MT_DRM"/>
    <property type="match status" value="1"/>
</dbReference>
<dbReference type="AlphaFoldDB" id="A0A087H668"/>
<gene>
    <name evidence="12" type="ordered locus">AALP_Aa3g006800</name>
</gene>
<evidence type="ECO:0000313" key="12">
    <source>
        <dbReference type="EMBL" id="KFK37620.1"/>
    </source>
</evidence>
<sequence>MFLKTEHSSGDDNDVNWNTDDELEIDNFQLSPSSSPRVHSVVEQAGASSQNVAHMGISDGDDNDMNWNTDEEIEIDNFHLPPSSSTVHHSMIGQAGTSSQNVAHMRISDESVAMFIEMGYSAQMIGKAIDENGGPNSEPSMILETLLKYSTNAEASSSRSKVIDHLIAMGFPENAVIKAVHEYGEENIEDITNALLSYAEAEKLRVTEDEDINMLDNTDDDNLYSGLLSSDEENGLNSSHEDQDGRLQALIEMDYSRQDASLAIERCEQDASVGELVDFICAAQMAREFDVFSAIPDEEQPLINSKKRQADNESSRRERNLNSVMASRVEFIRLPNPMIGFGVPNKPGILTQRPVPIPDFASGPPYFYYENVARATKGVWAKMTSQLYDIMPEFVDSKYFCAANRKRGYIHNLPIKNRFQIQPLPYLAIEEALPLTKTWWPTWDERRKLNCILTCIGSVQPPETIRVELEKYDGEPPLRVQKDIIKKCKMWNLIWVGKNKVAPLEPDEIENLLGFPRDHTRGVTRTDRYKSLGNSFQVDTVAYHLSVLKPLFRNGINVLSLFTGIGGAEVALHRLQIPMNVVVSVEISQVSRSILRSFWKQTNQRGVLREFEDVRKLDDHMIEQLMDKYGAFDLVIGGSPCNNLAGGNRVSRTGLEGEQSSLFYDYCRILHTVRQIAARMRR</sequence>
<protein>
    <recommendedName>
        <fullName evidence="2">DNA (cytosine-5-)-methyltransferase</fullName>
        <ecNumber evidence="2">2.1.1.37</ecNumber>
    </recommendedName>
</protein>
<comment type="subcellular location">
    <subcellularLocation>
        <location evidence="1">Nucleus</location>
    </subcellularLocation>
</comment>
<dbReference type="EMBL" id="CM002871">
    <property type="protein sequence ID" value="KFK37620.1"/>
    <property type="molecule type" value="Genomic_DNA"/>
</dbReference>
<feature type="domain" description="SAM-dependent MTase DRM-type" evidence="11">
    <location>
        <begin position="351"/>
        <end position="680"/>
    </location>
</feature>
<dbReference type="Pfam" id="PF00145">
    <property type="entry name" value="DNA_methylase"/>
    <property type="match status" value="1"/>
</dbReference>
<accession>A0A087H668</accession>
<keyword evidence="4" id="KW-0808">Transferase</keyword>
<keyword evidence="3" id="KW-0489">Methyltransferase</keyword>
<keyword evidence="8" id="KW-0539">Nucleus</keyword>
<dbReference type="OrthoDB" id="641149at2759"/>
<evidence type="ECO:0000256" key="4">
    <source>
        <dbReference type="ARBA" id="ARBA00022679"/>
    </source>
</evidence>
<evidence type="ECO:0000256" key="2">
    <source>
        <dbReference type="ARBA" id="ARBA00011975"/>
    </source>
</evidence>
<dbReference type="GO" id="GO:0003677">
    <property type="term" value="F:DNA binding"/>
    <property type="evidence" value="ECO:0007669"/>
    <property type="project" value="UniProtKB-KW"/>
</dbReference>
<dbReference type="InterPro" id="IPR001525">
    <property type="entry name" value="C5_MeTfrase"/>
</dbReference>
<dbReference type="GO" id="GO:0050832">
    <property type="term" value="P:defense response to fungus"/>
    <property type="evidence" value="ECO:0007669"/>
    <property type="project" value="EnsemblPlants"/>
</dbReference>
<feature type="region of interest" description="Disordered" evidence="9">
    <location>
        <begin position="300"/>
        <end position="319"/>
    </location>
</feature>
<feature type="domain" description="UBA" evidence="10">
    <location>
        <begin position="157"/>
        <end position="198"/>
    </location>
</feature>
<feature type="compositionally biased region" description="Basic and acidic residues" evidence="9">
    <location>
        <begin position="308"/>
        <end position="319"/>
    </location>
</feature>
<evidence type="ECO:0000256" key="7">
    <source>
        <dbReference type="ARBA" id="ARBA00023125"/>
    </source>
</evidence>
<dbReference type="Gene3D" id="3.40.50.150">
    <property type="entry name" value="Vaccinia Virus protein VP39"/>
    <property type="match status" value="2"/>
</dbReference>
<proteinExistence type="predicted"/>
<dbReference type="GO" id="GO:0006346">
    <property type="term" value="P:DNA methylation-dependent constitutive heterochromatin formation"/>
    <property type="evidence" value="ECO:0007669"/>
    <property type="project" value="EnsemblPlants"/>
</dbReference>
<evidence type="ECO:0000256" key="9">
    <source>
        <dbReference type="SAM" id="MobiDB-lite"/>
    </source>
</evidence>
<dbReference type="InterPro" id="IPR030380">
    <property type="entry name" value="SAM_MeTfrase_DRM"/>
</dbReference>
<dbReference type="GO" id="GO:0005634">
    <property type="term" value="C:nucleus"/>
    <property type="evidence" value="ECO:0007669"/>
    <property type="project" value="UniProtKB-SubCell"/>
</dbReference>
<dbReference type="PROSITE" id="PS50030">
    <property type="entry name" value="UBA"/>
    <property type="match status" value="1"/>
</dbReference>
<evidence type="ECO:0000313" key="13">
    <source>
        <dbReference type="Proteomes" id="UP000029120"/>
    </source>
</evidence>
<evidence type="ECO:0000259" key="10">
    <source>
        <dbReference type="PROSITE" id="PS50030"/>
    </source>
</evidence>
<evidence type="ECO:0000256" key="1">
    <source>
        <dbReference type="ARBA" id="ARBA00004123"/>
    </source>
</evidence>
<dbReference type="eggNOG" id="ENOG502QR6U">
    <property type="taxonomic scope" value="Eukaryota"/>
</dbReference>
<dbReference type="OMA" id="KFEWKIY"/>
<keyword evidence="5" id="KW-0949">S-adenosyl-L-methionine</keyword>
<dbReference type="InterPro" id="IPR015940">
    <property type="entry name" value="UBA"/>
</dbReference>
<dbReference type="SUPFAM" id="SSF46934">
    <property type="entry name" value="UBA-like"/>
    <property type="match status" value="1"/>
</dbReference>
<dbReference type="Gene3D" id="1.10.8.10">
    <property type="entry name" value="DNA helicase RuvA subunit, C-terminal domain"/>
    <property type="match status" value="1"/>
</dbReference>
<reference evidence="13" key="1">
    <citation type="journal article" date="2015" name="Nat. Plants">
        <title>Genome expansion of Arabis alpina linked with retrotransposition and reduced symmetric DNA methylation.</title>
        <authorList>
            <person name="Willing E.M."/>
            <person name="Rawat V."/>
            <person name="Mandakova T."/>
            <person name="Maumus F."/>
            <person name="James G.V."/>
            <person name="Nordstroem K.J."/>
            <person name="Becker C."/>
            <person name="Warthmann N."/>
            <person name="Chica C."/>
            <person name="Szarzynska B."/>
            <person name="Zytnicki M."/>
            <person name="Albani M.C."/>
            <person name="Kiefer C."/>
            <person name="Bergonzi S."/>
            <person name="Castaings L."/>
            <person name="Mateos J.L."/>
            <person name="Berns M.C."/>
            <person name="Bujdoso N."/>
            <person name="Piofczyk T."/>
            <person name="de Lorenzo L."/>
            <person name="Barrero-Sicilia C."/>
            <person name="Mateos I."/>
            <person name="Piednoel M."/>
            <person name="Hagmann J."/>
            <person name="Chen-Min-Tao R."/>
            <person name="Iglesias-Fernandez R."/>
            <person name="Schuster S.C."/>
            <person name="Alonso-Blanco C."/>
            <person name="Roudier F."/>
            <person name="Carbonero P."/>
            <person name="Paz-Ares J."/>
            <person name="Davis S.J."/>
            <person name="Pecinka A."/>
            <person name="Quesneville H."/>
            <person name="Colot V."/>
            <person name="Lysak M.A."/>
            <person name="Weigel D."/>
            <person name="Coupland G."/>
            <person name="Schneeberger K."/>
        </authorList>
    </citation>
    <scope>NUCLEOTIDE SEQUENCE [LARGE SCALE GENOMIC DNA]</scope>
    <source>
        <strain evidence="13">cv. Pajares</strain>
    </source>
</reference>
<dbReference type="GO" id="GO:0003886">
    <property type="term" value="F:DNA (cytosine-5-)-methyltransferase activity"/>
    <property type="evidence" value="ECO:0007669"/>
    <property type="project" value="UniProtKB-EC"/>
</dbReference>
<dbReference type="Gene3D" id="3.90.120.10">
    <property type="entry name" value="DNA Methylase, subunit A, domain 2"/>
    <property type="match status" value="1"/>
</dbReference>
<evidence type="ECO:0000256" key="3">
    <source>
        <dbReference type="ARBA" id="ARBA00022603"/>
    </source>
</evidence>